<evidence type="ECO:0000259" key="7">
    <source>
        <dbReference type="PROSITE" id="PS50158"/>
    </source>
</evidence>
<dbReference type="InterPro" id="IPR043519">
    <property type="entry name" value="NT_sf"/>
</dbReference>
<dbReference type="Proteomes" id="UP001152795">
    <property type="component" value="Unassembled WGS sequence"/>
</dbReference>
<keyword evidence="8" id="KW-0548">Nucleotidyltransferase</keyword>
<feature type="compositionally biased region" description="Basic and acidic residues" evidence="6">
    <location>
        <begin position="204"/>
        <end position="216"/>
    </location>
</feature>
<evidence type="ECO:0000256" key="1">
    <source>
        <dbReference type="ARBA" id="ARBA00001936"/>
    </source>
</evidence>
<dbReference type="OrthoDB" id="407432at2759"/>
<proteinExistence type="predicted"/>
<dbReference type="AlphaFoldDB" id="A0A7D9ID92"/>
<dbReference type="GO" id="GO:0050265">
    <property type="term" value="F:RNA uridylyltransferase activity"/>
    <property type="evidence" value="ECO:0007669"/>
    <property type="project" value="TreeGrafter"/>
</dbReference>
<dbReference type="Gene3D" id="3.30.460.10">
    <property type="entry name" value="Beta Polymerase, domain 2"/>
    <property type="match status" value="1"/>
</dbReference>
<dbReference type="GO" id="GO:0031123">
    <property type="term" value="P:RNA 3'-end processing"/>
    <property type="evidence" value="ECO:0007669"/>
    <property type="project" value="TreeGrafter"/>
</dbReference>
<evidence type="ECO:0000256" key="3">
    <source>
        <dbReference type="ARBA" id="ARBA00022679"/>
    </source>
</evidence>
<dbReference type="SUPFAM" id="SSF81631">
    <property type="entry name" value="PAP/OAS1 substrate-binding domain"/>
    <property type="match status" value="2"/>
</dbReference>
<reference evidence="8" key="1">
    <citation type="submission" date="2020-04" db="EMBL/GenBank/DDBJ databases">
        <authorList>
            <person name="Alioto T."/>
            <person name="Alioto T."/>
            <person name="Gomez Garrido J."/>
        </authorList>
    </citation>
    <scope>NUCLEOTIDE SEQUENCE</scope>
    <source>
        <strain evidence="8">A484AB</strain>
    </source>
</reference>
<keyword evidence="3" id="KW-0808">Transferase</keyword>
<dbReference type="SMART" id="SM00343">
    <property type="entry name" value="ZnF_C2HC"/>
    <property type="match status" value="2"/>
</dbReference>
<dbReference type="GO" id="GO:0003676">
    <property type="term" value="F:nucleic acid binding"/>
    <property type="evidence" value="ECO:0007669"/>
    <property type="project" value="InterPro"/>
</dbReference>
<comment type="caution">
    <text evidence="8">The sequence shown here is derived from an EMBL/GenBank/DDBJ whole genome shotgun (WGS) entry which is preliminary data.</text>
</comment>
<feature type="compositionally biased region" description="Polar residues" evidence="6">
    <location>
        <begin position="867"/>
        <end position="877"/>
    </location>
</feature>
<evidence type="ECO:0000313" key="8">
    <source>
        <dbReference type="EMBL" id="CAB4006799.1"/>
    </source>
</evidence>
<dbReference type="Pfam" id="PF22600">
    <property type="entry name" value="MTPAP-like_central"/>
    <property type="match status" value="1"/>
</dbReference>
<evidence type="ECO:0000256" key="5">
    <source>
        <dbReference type="ARBA" id="ARBA00022842"/>
    </source>
</evidence>
<feature type="domain" description="CCHC-type" evidence="7">
    <location>
        <begin position="367"/>
        <end position="381"/>
    </location>
</feature>
<feature type="compositionally biased region" description="Acidic residues" evidence="6">
    <location>
        <begin position="237"/>
        <end position="273"/>
    </location>
</feature>
<feature type="domain" description="CCHC-type" evidence="7">
    <location>
        <begin position="747"/>
        <end position="761"/>
    </location>
</feature>
<keyword evidence="5" id="KW-0460">Magnesium</keyword>
<feature type="non-terminal residue" evidence="8">
    <location>
        <position position="877"/>
    </location>
</feature>
<dbReference type="Pfam" id="PF03828">
    <property type="entry name" value="PAP_assoc"/>
    <property type="match status" value="2"/>
</dbReference>
<protein>
    <submittedName>
        <fullName evidence="8">Terminal uridylyltransferase 4-like isoform X1</fullName>
    </submittedName>
</protein>
<dbReference type="SUPFAM" id="SSF81301">
    <property type="entry name" value="Nucleotidyltransferase"/>
    <property type="match status" value="1"/>
</dbReference>
<feature type="region of interest" description="Disordered" evidence="6">
    <location>
        <begin position="199"/>
        <end position="273"/>
    </location>
</feature>
<dbReference type="EMBL" id="CACRXK020005608">
    <property type="protein sequence ID" value="CAB4006799.1"/>
    <property type="molecule type" value="Genomic_DNA"/>
</dbReference>
<keyword evidence="4" id="KW-0479">Metal-binding</keyword>
<dbReference type="InterPro" id="IPR054708">
    <property type="entry name" value="MTPAP-like_central"/>
</dbReference>
<feature type="compositionally biased region" description="Polar residues" evidence="6">
    <location>
        <begin position="821"/>
        <end position="839"/>
    </location>
</feature>
<dbReference type="PANTHER" id="PTHR12271:SF66">
    <property type="entry name" value="TERMINAL URIDYLYLTRANSFERASE TAILOR"/>
    <property type="match status" value="1"/>
</dbReference>
<gene>
    <name evidence="8" type="ORF">PACLA_8A000871</name>
</gene>
<sequence length="877" mass="100247">GLTCRVTSGNSFALCINSLLKIYGELDSRVRPLCHCFRLWAKICEVDRQTTGTLPPYSFFLMVIHYLQQIESPVLPVLHEKFGDELNKYLEEEDYGLLALIRKGWKTGNKTSLGELWLGLLRFYSDYENNEIYVVSIRQKRRLKRSEKSSWGKKKFAIEDPFSTKRNVARTVLKNNVYRYIIEHLRVALVYFSCHPNSSGTRLNENKGNDPDEHKGQKNVQESHVSKRENRPHSSTEEDVEVASSDSDEDEQGNEDDDEAGDEDGDEDGDRSETEDLIDGIFAIDSINDSVLSDNDGADTTATDQSVLEDSDCATSTTTIRSGLIIAHSILPGDSATSSEQLDVEWRNAEYRFDDSVLRKGDAPETKCTYCGEEGHIVENCTAEQVTRTTKPLPPMPDWFKDILSKVCYCCKDDFGMTNDEIRRRQFYLKTLETYIKDYLPDARLHLFGSSCNGFGFTGSDIDLCMTLDGKAKNDIDCIEHIKKLANVLRKYSQCTDIVAITGAKVPIVKFFLRHAKVEADISMYNEVALMNTKLLATYVHIDQRVQILGCTLKIFVKLCDIGDASKGSLSSYAYILMLLHYLQQRRPPVLPVLQELYDTPEQPQSVVEGHNCWFYDDLKNLGTKWKARNTESCGELWLGFLRYYTEEFDYRRNVVCVRYLKPLTKFEKLWNGRQICIEDPFVLTHNLGAALTLNMVRFIRSTFERARERFGTARPDIPANGQDRQRFFFDTYFLTNGFMPPTDRNCNVCGKIGHWAKECPYNKSRRKKGEQNKAEKGQQNKAEKDQQSKTDKGRQSKDEKIPPDKIPPEKIPPEKIPQNIGEQGKQNSVEKGSQNQDKNIPINWAARIQANSTEKAQERQQEEMTKSNLEGNNDVI</sequence>
<evidence type="ECO:0000256" key="6">
    <source>
        <dbReference type="SAM" id="MobiDB-lite"/>
    </source>
</evidence>
<dbReference type="CDD" id="cd05402">
    <property type="entry name" value="NT_PAP_TUTase"/>
    <property type="match status" value="1"/>
</dbReference>
<evidence type="ECO:0000256" key="2">
    <source>
        <dbReference type="ARBA" id="ARBA00001946"/>
    </source>
</evidence>
<dbReference type="PROSITE" id="PS50158">
    <property type="entry name" value="ZF_CCHC"/>
    <property type="match status" value="2"/>
</dbReference>
<accession>A0A7D9ID92</accession>
<feature type="compositionally biased region" description="Basic and acidic residues" evidence="6">
    <location>
        <begin position="856"/>
        <end position="866"/>
    </location>
</feature>
<feature type="region of interest" description="Disordered" evidence="6">
    <location>
        <begin position="765"/>
        <end position="877"/>
    </location>
</feature>
<name>A0A7D9ID92_PARCT</name>
<keyword evidence="9" id="KW-1185">Reference proteome</keyword>
<organism evidence="8 9">
    <name type="scientific">Paramuricea clavata</name>
    <name type="common">Red gorgonian</name>
    <name type="synonym">Violescent sea-whip</name>
    <dbReference type="NCBI Taxonomy" id="317549"/>
    <lineage>
        <taxon>Eukaryota</taxon>
        <taxon>Metazoa</taxon>
        <taxon>Cnidaria</taxon>
        <taxon>Anthozoa</taxon>
        <taxon>Octocorallia</taxon>
        <taxon>Malacalcyonacea</taxon>
        <taxon>Plexauridae</taxon>
        <taxon>Paramuricea</taxon>
    </lineage>
</organism>
<dbReference type="PANTHER" id="PTHR12271">
    <property type="entry name" value="POLY A POLYMERASE CID PAP -RELATED"/>
    <property type="match status" value="1"/>
</dbReference>
<evidence type="ECO:0000256" key="4">
    <source>
        <dbReference type="ARBA" id="ARBA00022723"/>
    </source>
</evidence>
<dbReference type="InterPro" id="IPR002058">
    <property type="entry name" value="PAP_assoc"/>
</dbReference>
<evidence type="ECO:0000313" key="9">
    <source>
        <dbReference type="Proteomes" id="UP001152795"/>
    </source>
</evidence>
<comment type="cofactor">
    <cofactor evidence="1">
        <name>Mn(2+)</name>
        <dbReference type="ChEBI" id="CHEBI:29035"/>
    </cofactor>
</comment>
<feature type="compositionally biased region" description="Basic and acidic residues" evidence="6">
    <location>
        <begin position="770"/>
        <end position="814"/>
    </location>
</feature>
<dbReference type="SUPFAM" id="SSF57756">
    <property type="entry name" value="Retrovirus zinc finger-like domains"/>
    <property type="match status" value="1"/>
</dbReference>
<dbReference type="Gene3D" id="1.10.1410.10">
    <property type="match status" value="2"/>
</dbReference>
<comment type="cofactor">
    <cofactor evidence="2">
        <name>Mg(2+)</name>
        <dbReference type="ChEBI" id="CHEBI:18420"/>
    </cofactor>
</comment>
<dbReference type="InterPro" id="IPR001878">
    <property type="entry name" value="Znf_CCHC"/>
</dbReference>
<feature type="compositionally biased region" description="Basic and acidic residues" evidence="6">
    <location>
        <begin position="224"/>
        <end position="236"/>
    </location>
</feature>
<dbReference type="InterPro" id="IPR036875">
    <property type="entry name" value="Znf_CCHC_sf"/>
</dbReference>
<dbReference type="Gene3D" id="4.10.60.10">
    <property type="entry name" value="Zinc finger, CCHC-type"/>
    <property type="match status" value="2"/>
</dbReference>
<dbReference type="Pfam" id="PF00098">
    <property type="entry name" value="zf-CCHC"/>
    <property type="match status" value="2"/>
</dbReference>
<dbReference type="GO" id="GO:0008270">
    <property type="term" value="F:zinc ion binding"/>
    <property type="evidence" value="ECO:0007669"/>
    <property type="project" value="InterPro"/>
</dbReference>